<sequence length="502" mass="57959">MDTNLLLILTVCFLVAVILTYTLTMRVMNKKINKYNTIEEALKNSGKENKKIEYKIKESLAELDEVTKNINNKNSEYATIKRLSEDANSYLSKLDKDTKALQELKSNENKLIENINNYEGEILALKSKIIETNSTLDENKAKLKDIIGQLDLYSRLDEYTSCGHFEVPQYLYETSARFAEEIKDVRQQQKDMIREKVAVIYPETTIISNNKSYNKKILDAQVKLMLTAFNTECDFLIGKISPSSFGRTLERIEKLANNIEKLSATFECGFNIDYIDLKFEECKLQFQYTLKKQEEAAEQKLIKEQIREEQRAIKEYEKAIAEAEKEEKLYRQMLDKAREELSMATDADRLAMEQKIASLELQLKDAEAKEERAKSMAEQTRKGHVYVISNIGSFGEDVYKIGLTRRLEPMDRVKELGDASVPFPFDVHAMIYVDDAPSLEAALHREFHAQRVNSVNLRKEFFEVDLESIREAVEKIAGVDAEFKMTALAEDYYESLRLQEVA</sequence>
<dbReference type="Proteomes" id="UP000241771">
    <property type="component" value="Unassembled WGS sequence"/>
</dbReference>
<evidence type="ECO:0000256" key="1">
    <source>
        <dbReference type="SAM" id="Coils"/>
    </source>
</evidence>
<dbReference type="AlphaFoldDB" id="A0A2T3NP83"/>
<dbReference type="InterPro" id="IPR025280">
    <property type="entry name" value="SNIPE"/>
</dbReference>
<dbReference type="Pfam" id="PF13250">
    <property type="entry name" value="SNIPE"/>
    <property type="match status" value="1"/>
</dbReference>
<proteinExistence type="predicted"/>
<gene>
    <name evidence="4" type="ORF">C9I98_18520</name>
</gene>
<accession>A0A2T3NP83</accession>
<feature type="coiled-coil region" evidence="1">
    <location>
        <begin position="299"/>
        <end position="379"/>
    </location>
</feature>
<comment type="caution">
    <text evidence="4">The sequence shown here is derived from an EMBL/GenBank/DDBJ whole genome shotgun (WGS) entry which is preliminary data.</text>
</comment>
<dbReference type="Pfam" id="PF13455">
    <property type="entry name" value="MUG113"/>
    <property type="match status" value="1"/>
</dbReference>
<evidence type="ECO:0000313" key="5">
    <source>
        <dbReference type="Proteomes" id="UP000241771"/>
    </source>
</evidence>
<name>A0A2T3NP83_9GAMM</name>
<keyword evidence="2" id="KW-0812">Transmembrane</keyword>
<dbReference type="InterPro" id="IPR018306">
    <property type="entry name" value="Phage_T5_Orf172_DNA-bd"/>
</dbReference>
<keyword evidence="1" id="KW-0175">Coiled coil</keyword>
<feature type="domain" description="Bacteriophage T5 Orf172 DNA-binding" evidence="3">
    <location>
        <begin position="393"/>
        <end position="476"/>
    </location>
</feature>
<feature type="transmembrane region" description="Helical" evidence="2">
    <location>
        <begin position="6"/>
        <end position="24"/>
    </location>
</feature>
<feature type="coiled-coil region" evidence="1">
    <location>
        <begin position="49"/>
        <end position="128"/>
    </location>
</feature>
<organism evidence="4 5">
    <name type="scientific">Photobacterium sanctipauli</name>
    <dbReference type="NCBI Taxonomy" id="1342794"/>
    <lineage>
        <taxon>Bacteria</taxon>
        <taxon>Pseudomonadati</taxon>
        <taxon>Pseudomonadota</taxon>
        <taxon>Gammaproteobacteria</taxon>
        <taxon>Vibrionales</taxon>
        <taxon>Vibrionaceae</taxon>
        <taxon>Photobacterium</taxon>
    </lineage>
</organism>
<keyword evidence="2" id="KW-1133">Transmembrane helix</keyword>
<evidence type="ECO:0000313" key="4">
    <source>
        <dbReference type="EMBL" id="PSW18084.1"/>
    </source>
</evidence>
<keyword evidence="2" id="KW-0472">Membrane</keyword>
<evidence type="ECO:0000256" key="2">
    <source>
        <dbReference type="SAM" id="Phobius"/>
    </source>
</evidence>
<dbReference type="RefSeq" id="WP_107272319.1">
    <property type="nucleotide sequence ID" value="NZ_PYMA01000013.1"/>
</dbReference>
<reference evidence="4 5" key="1">
    <citation type="submission" date="2018-01" db="EMBL/GenBank/DDBJ databases">
        <title>Whole genome sequencing of Histamine producing bacteria.</title>
        <authorList>
            <person name="Butler K."/>
        </authorList>
    </citation>
    <scope>NUCLEOTIDE SEQUENCE [LARGE SCALE GENOMIC DNA]</scope>
    <source>
        <strain evidence="4 5">DSM 100436</strain>
    </source>
</reference>
<dbReference type="SMART" id="SM00974">
    <property type="entry name" value="T5orf172"/>
    <property type="match status" value="1"/>
</dbReference>
<protein>
    <submittedName>
        <fullName evidence="4">DUF4041 domain-containing protein</fullName>
    </submittedName>
</protein>
<dbReference type="EMBL" id="PYMA01000013">
    <property type="protein sequence ID" value="PSW18084.1"/>
    <property type="molecule type" value="Genomic_DNA"/>
</dbReference>
<evidence type="ECO:0000259" key="3">
    <source>
        <dbReference type="SMART" id="SM00974"/>
    </source>
</evidence>
<keyword evidence="5" id="KW-1185">Reference proteome</keyword>